<evidence type="ECO:0000313" key="1">
    <source>
        <dbReference type="EMBL" id="KAJ4939074.1"/>
    </source>
</evidence>
<dbReference type="AlphaFoldDB" id="A0AAD6FMX9"/>
<name>A0AAD6FMX9_9TELE</name>
<dbReference type="InterPro" id="IPR042566">
    <property type="entry name" value="L1_C"/>
</dbReference>
<dbReference type="Proteomes" id="UP001219934">
    <property type="component" value="Unassembled WGS sequence"/>
</dbReference>
<gene>
    <name evidence="1" type="ORF">JOQ06_028536</name>
</gene>
<comment type="caution">
    <text evidence="1">The sequence shown here is derived from an EMBL/GenBank/DDBJ whole genome shotgun (WGS) entry which is preliminary data.</text>
</comment>
<sequence>MLPIWIPSIKSPNNDPLEIDRAHRIFSNNTSRSRTMLLFFADYSPGTTQERQEYKEIRTKLRQKGIDSFIIYPAILKVNNKGTRMSFNSAEEAREALKSTVDMREDPGH</sequence>
<protein>
    <submittedName>
        <fullName evidence="1">Uncharacterized protein</fullName>
    </submittedName>
</protein>
<organism evidence="1 2">
    <name type="scientific">Pogonophryne albipinna</name>
    <dbReference type="NCBI Taxonomy" id="1090488"/>
    <lineage>
        <taxon>Eukaryota</taxon>
        <taxon>Metazoa</taxon>
        <taxon>Chordata</taxon>
        <taxon>Craniata</taxon>
        <taxon>Vertebrata</taxon>
        <taxon>Euteleostomi</taxon>
        <taxon>Actinopterygii</taxon>
        <taxon>Neopterygii</taxon>
        <taxon>Teleostei</taxon>
        <taxon>Neoteleostei</taxon>
        <taxon>Acanthomorphata</taxon>
        <taxon>Eupercaria</taxon>
        <taxon>Perciformes</taxon>
        <taxon>Notothenioidei</taxon>
        <taxon>Pogonophryne</taxon>
    </lineage>
</organism>
<dbReference type="EMBL" id="JAPTMU010000008">
    <property type="protein sequence ID" value="KAJ4939074.1"/>
    <property type="molecule type" value="Genomic_DNA"/>
</dbReference>
<keyword evidence="2" id="KW-1185">Reference proteome</keyword>
<dbReference type="Gene3D" id="3.30.250.20">
    <property type="entry name" value="L1 transposable element, C-terminal domain"/>
    <property type="match status" value="1"/>
</dbReference>
<accession>A0AAD6FMX9</accession>
<proteinExistence type="predicted"/>
<evidence type="ECO:0000313" key="2">
    <source>
        <dbReference type="Proteomes" id="UP001219934"/>
    </source>
</evidence>
<reference evidence="1" key="1">
    <citation type="submission" date="2022-11" db="EMBL/GenBank/DDBJ databases">
        <title>Chromosome-level genome of Pogonophryne albipinna.</title>
        <authorList>
            <person name="Jo E."/>
        </authorList>
    </citation>
    <scope>NUCLEOTIDE SEQUENCE</scope>
    <source>
        <strain evidence="1">SGF0006</strain>
        <tissue evidence="1">Muscle</tissue>
    </source>
</reference>